<dbReference type="InterPro" id="IPR055170">
    <property type="entry name" value="GFO_IDH_MocA-like_dom"/>
</dbReference>
<organism evidence="4 5">
    <name type="scientific">Cicer arietinum</name>
    <name type="common">Chickpea</name>
    <name type="synonym">Garbanzo</name>
    <dbReference type="NCBI Taxonomy" id="3827"/>
    <lineage>
        <taxon>Eukaryota</taxon>
        <taxon>Viridiplantae</taxon>
        <taxon>Streptophyta</taxon>
        <taxon>Embryophyta</taxon>
        <taxon>Tracheophyta</taxon>
        <taxon>Spermatophyta</taxon>
        <taxon>Magnoliopsida</taxon>
        <taxon>eudicotyledons</taxon>
        <taxon>Gunneridae</taxon>
        <taxon>Pentapetalae</taxon>
        <taxon>rosids</taxon>
        <taxon>fabids</taxon>
        <taxon>Fabales</taxon>
        <taxon>Fabaceae</taxon>
        <taxon>Papilionoideae</taxon>
        <taxon>50 kb inversion clade</taxon>
        <taxon>NPAAA clade</taxon>
        <taxon>Hologalegina</taxon>
        <taxon>IRL clade</taxon>
        <taxon>Cicereae</taxon>
        <taxon>Cicer</taxon>
    </lineage>
</organism>
<dbReference type="InterPro" id="IPR036291">
    <property type="entry name" value="NAD(P)-bd_dom_sf"/>
</dbReference>
<keyword evidence="4" id="KW-1185">Reference proteome</keyword>
<accession>A0A1S2Z829</accession>
<gene>
    <name evidence="5" type="primary">LOC101508659</name>
</gene>
<reference evidence="5" key="1">
    <citation type="submission" date="2025-08" db="UniProtKB">
        <authorList>
            <consortium name="RefSeq"/>
        </authorList>
    </citation>
    <scope>IDENTIFICATION</scope>
    <source>
        <tissue evidence="5">Etiolated seedlings</tissue>
    </source>
</reference>
<dbReference type="PANTHER" id="PTHR46368:SF14">
    <property type="entry name" value="OXIDOREDUCTASE FAMILY, NAD-BINDING ROSSMANN FOLD PROTEIN"/>
    <property type="match status" value="1"/>
</dbReference>
<feature type="domain" description="GFO/IDH/MocA-like oxidoreductase" evidence="3">
    <location>
        <begin position="143"/>
        <end position="261"/>
    </location>
</feature>
<evidence type="ECO:0000259" key="2">
    <source>
        <dbReference type="Pfam" id="PF01408"/>
    </source>
</evidence>
<dbReference type="Pfam" id="PF22725">
    <property type="entry name" value="GFO_IDH_MocA_C3"/>
    <property type="match status" value="1"/>
</dbReference>
<dbReference type="SUPFAM" id="SSF55347">
    <property type="entry name" value="Glyceraldehyde-3-phosphate dehydrogenase-like, C-terminal domain"/>
    <property type="match status" value="1"/>
</dbReference>
<dbReference type="AlphaFoldDB" id="A0A1S2Z829"/>
<dbReference type="Gene3D" id="3.30.360.10">
    <property type="entry name" value="Dihydrodipicolinate Reductase, domain 2"/>
    <property type="match status" value="1"/>
</dbReference>
<dbReference type="GeneID" id="101508659"/>
<dbReference type="PANTHER" id="PTHR46368">
    <property type="match status" value="1"/>
</dbReference>
<evidence type="ECO:0000259" key="3">
    <source>
        <dbReference type="Pfam" id="PF22725"/>
    </source>
</evidence>
<dbReference type="Proteomes" id="UP000087171">
    <property type="component" value="Unplaced"/>
</dbReference>
<dbReference type="STRING" id="3827.A0A1S2Z829"/>
<proteinExistence type="inferred from homology"/>
<evidence type="ECO:0000256" key="1">
    <source>
        <dbReference type="ARBA" id="ARBA00010928"/>
    </source>
</evidence>
<dbReference type="OrthoDB" id="2129491at2759"/>
<dbReference type="eggNOG" id="KOG2741">
    <property type="taxonomic scope" value="Eukaryota"/>
</dbReference>
<feature type="domain" description="Gfo/Idh/MocA-like oxidoreductase N-terminal" evidence="2">
    <location>
        <begin position="7"/>
        <end position="126"/>
    </location>
</feature>
<dbReference type="RefSeq" id="XP_004516741.1">
    <property type="nucleotide sequence ID" value="XM_004516684.3"/>
</dbReference>
<sequence length="365" mass="40770">MANETVVRFGILGCAQISIKLCKSISKALNATLVAISSRSLEKAKVFAAEQGLPDTVRVYGSYEAVVEDENVDAVYIPLPPALHVTWAVKAVERGKHVLLEKPVAMNVAELDQILEACEANGVQFMDGTMWLHHPRTTKMKEALCDEQRFGQLKLIHSCMTYNPGPEFLKNSIRMKPDLDGLGALGDIGWYSIQSILWAVNYELPKSVLAFPKSTFNEEGVIISCGSSLHWEDGKCATFHCSFLTYVTFDVTILGTKGSLRLHDLTLPFEESFGYGTFSESSEIDYGNIESGRWCPKPNEHVVETEFCQDVWMVKEFVDLVGKVKSLKMKPDKKWGVKSKKVQIVLDAVKESIQRGYQSVEIMMN</sequence>
<name>A0A1S2Z829_CICAR</name>
<dbReference type="Gene3D" id="3.40.50.720">
    <property type="entry name" value="NAD(P)-binding Rossmann-like Domain"/>
    <property type="match status" value="1"/>
</dbReference>
<dbReference type="Pfam" id="PF01408">
    <property type="entry name" value="GFO_IDH_MocA"/>
    <property type="match status" value="1"/>
</dbReference>
<dbReference type="SUPFAM" id="SSF51735">
    <property type="entry name" value="NAD(P)-binding Rossmann-fold domains"/>
    <property type="match status" value="1"/>
</dbReference>
<dbReference type="InterPro" id="IPR000683">
    <property type="entry name" value="Gfo/Idh/MocA-like_OxRdtase_N"/>
</dbReference>
<protein>
    <submittedName>
        <fullName evidence="5">Uncharacterized oxidoreductase At4g09670-like</fullName>
    </submittedName>
</protein>
<evidence type="ECO:0000313" key="5">
    <source>
        <dbReference type="RefSeq" id="XP_004516741.1"/>
    </source>
</evidence>
<evidence type="ECO:0000313" key="4">
    <source>
        <dbReference type="Proteomes" id="UP000087171"/>
    </source>
</evidence>
<comment type="similarity">
    <text evidence="1">Belongs to the Gfo/Idh/MocA family.</text>
</comment>
<dbReference type="KEGG" id="cam:101508659"/>
<dbReference type="PaxDb" id="3827-XP_004516741.1"/>
<dbReference type="GO" id="GO:0000166">
    <property type="term" value="F:nucleotide binding"/>
    <property type="evidence" value="ECO:0007669"/>
    <property type="project" value="InterPro"/>
</dbReference>